<evidence type="ECO:0000313" key="3">
    <source>
        <dbReference type="Proteomes" id="UP000193411"/>
    </source>
</evidence>
<accession>A0A1Y2I2D7</accession>
<dbReference type="EMBL" id="MCFL01000002">
    <property type="protein sequence ID" value="ORZ41027.1"/>
    <property type="molecule type" value="Genomic_DNA"/>
</dbReference>
<gene>
    <name evidence="2" type="ORF">BCR44DRAFT_1424233</name>
</gene>
<dbReference type="Proteomes" id="UP000193411">
    <property type="component" value="Unassembled WGS sequence"/>
</dbReference>
<comment type="caution">
    <text evidence="2">The sequence shown here is derived from an EMBL/GenBank/DDBJ whole genome shotgun (WGS) entry which is preliminary data.</text>
</comment>
<reference evidence="2 3" key="1">
    <citation type="submission" date="2016-07" db="EMBL/GenBank/DDBJ databases">
        <title>Pervasive Adenine N6-methylation of Active Genes in Fungi.</title>
        <authorList>
            <consortium name="DOE Joint Genome Institute"/>
            <person name="Mondo S.J."/>
            <person name="Dannebaum R.O."/>
            <person name="Kuo R.C."/>
            <person name="Labutti K."/>
            <person name="Haridas S."/>
            <person name="Kuo A."/>
            <person name="Salamov A."/>
            <person name="Ahrendt S.R."/>
            <person name="Lipzen A."/>
            <person name="Sullivan W."/>
            <person name="Andreopoulos W.B."/>
            <person name="Clum A."/>
            <person name="Lindquist E."/>
            <person name="Daum C."/>
            <person name="Ramamoorthy G.K."/>
            <person name="Gryganskyi A."/>
            <person name="Culley D."/>
            <person name="Magnuson J.K."/>
            <person name="James T.Y."/>
            <person name="O'Malley M.A."/>
            <person name="Stajich J.E."/>
            <person name="Spatafora J.W."/>
            <person name="Visel A."/>
            <person name="Grigoriev I.V."/>
        </authorList>
    </citation>
    <scope>NUCLEOTIDE SEQUENCE [LARGE SCALE GENOMIC DNA]</scope>
    <source>
        <strain evidence="2 3">PL171</strain>
    </source>
</reference>
<sequence>MTGSTTQLATASAISHSSPDNNTRTAMVTAGTTFLSNSSLLFSANLTPYVTTSSAPWNNLIHASGFSLTASADPPFTSSDATCSTMADATSSKSNPPGIWSIRLNTASHSSTGPDRSALAMSFGRCSAATASA</sequence>
<evidence type="ECO:0000313" key="2">
    <source>
        <dbReference type="EMBL" id="ORZ41027.1"/>
    </source>
</evidence>
<proteinExistence type="predicted"/>
<evidence type="ECO:0000256" key="1">
    <source>
        <dbReference type="SAM" id="MobiDB-lite"/>
    </source>
</evidence>
<dbReference type="AlphaFoldDB" id="A0A1Y2I2D7"/>
<organism evidence="2 3">
    <name type="scientific">Catenaria anguillulae PL171</name>
    <dbReference type="NCBI Taxonomy" id="765915"/>
    <lineage>
        <taxon>Eukaryota</taxon>
        <taxon>Fungi</taxon>
        <taxon>Fungi incertae sedis</taxon>
        <taxon>Blastocladiomycota</taxon>
        <taxon>Blastocladiomycetes</taxon>
        <taxon>Blastocladiales</taxon>
        <taxon>Catenariaceae</taxon>
        <taxon>Catenaria</taxon>
    </lineage>
</organism>
<keyword evidence="3" id="KW-1185">Reference proteome</keyword>
<name>A0A1Y2I2D7_9FUNG</name>
<protein>
    <submittedName>
        <fullName evidence="2">Uncharacterized protein</fullName>
    </submittedName>
</protein>
<feature type="region of interest" description="Disordered" evidence="1">
    <location>
        <begin position="1"/>
        <end position="23"/>
    </location>
</feature>